<organism evidence="5 6">
    <name type="scientific">Chelonia mydas</name>
    <name type="common">Green sea-turtle</name>
    <name type="synonym">Chelonia agassizi</name>
    <dbReference type="NCBI Taxonomy" id="8469"/>
    <lineage>
        <taxon>Eukaryota</taxon>
        <taxon>Metazoa</taxon>
        <taxon>Chordata</taxon>
        <taxon>Craniata</taxon>
        <taxon>Vertebrata</taxon>
        <taxon>Euteleostomi</taxon>
        <taxon>Archelosauria</taxon>
        <taxon>Testudinata</taxon>
        <taxon>Testudines</taxon>
        <taxon>Cryptodira</taxon>
        <taxon>Durocryptodira</taxon>
        <taxon>Americhelydia</taxon>
        <taxon>Chelonioidea</taxon>
        <taxon>Cheloniidae</taxon>
        <taxon>Chelonia</taxon>
    </lineage>
</organism>
<feature type="region of interest" description="Disordered" evidence="4">
    <location>
        <begin position="103"/>
        <end position="213"/>
    </location>
</feature>
<feature type="compositionally biased region" description="Polar residues" evidence="4">
    <location>
        <begin position="149"/>
        <end position="160"/>
    </location>
</feature>
<evidence type="ECO:0000313" key="5">
    <source>
        <dbReference type="EMBL" id="EMP32313.1"/>
    </source>
</evidence>
<accession>M7BJZ3</accession>
<dbReference type="EMBL" id="KB540908">
    <property type="protein sequence ID" value="EMP32313.1"/>
    <property type="molecule type" value="Genomic_DNA"/>
</dbReference>
<name>M7BJZ3_CHEMY</name>
<dbReference type="SUPFAM" id="SSF81790">
    <property type="entry name" value="Myosin phosphatase inhibitor 17kDa protein, CPI-17"/>
    <property type="match status" value="1"/>
</dbReference>
<dbReference type="GO" id="GO:0004865">
    <property type="term" value="F:protein serine/threonine phosphatase inhibitor activity"/>
    <property type="evidence" value="ECO:0007669"/>
    <property type="project" value="TreeGrafter"/>
</dbReference>
<dbReference type="Proteomes" id="UP000031443">
    <property type="component" value="Unassembled WGS sequence"/>
</dbReference>
<keyword evidence="3" id="KW-0650">Protein phosphatase inhibitor</keyword>
<dbReference type="eggNOG" id="ENOG502S2I4">
    <property type="taxonomic scope" value="Eukaryota"/>
</dbReference>
<keyword evidence="6" id="KW-1185">Reference proteome</keyword>
<evidence type="ECO:0000256" key="1">
    <source>
        <dbReference type="ARBA" id="ARBA00005483"/>
    </source>
</evidence>
<comment type="similarity">
    <text evidence="1">Belongs to the PP1 inhibitor family.</text>
</comment>
<feature type="compositionally biased region" description="Low complexity" evidence="4">
    <location>
        <begin position="107"/>
        <end position="132"/>
    </location>
</feature>
<protein>
    <submittedName>
        <fullName evidence="5">Protein phosphatase 1 regulatory subunit 14A</fullName>
    </submittedName>
</protein>
<reference evidence="6" key="1">
    <citation type="journal article" date="2013" name="Nat. Genet.">
        <title>The draft genomes of soft-shell turtle and green sea turtle yield insights into the development and evolution of the turtle-specific body plan.</title>
        <authorList>
            <person name="Wang Z."/>
            <person name="Pascual-Anaya J."/>
            <person name="Zadissa A."/>
            <person name="Li W."/>
            <person name="Niimura Y."/>
            <person name="Huang Z."/>
            <person name="Li C."/>
            <person name="White S."/>
            <person name="Xiong Z."/>
            <person name="Fang D."/>
            <person name="Wang B."/>
            <person name="Ming Y."/>
            <person name="Chen Y."/>
            <person name="Zheng Y."/>
            <person name="Kuraku S."/>
            <person name="Pignatelli M."/>
            <person name="Herrero J."/>
            <person name="Beal K."/>
            <person name="Nozawa M."/>
            <person name="Li Q."/>
            <person name="Wang J."/>
            <person name="Zhang H."/>
            <person name="Yu L."/>
            <person name="Shigenobu S."/>
            <person name="Wang J."/>
            <person name="Liu J."/>
            <person name="Flicek P."/>
            <person name="Searle S."/>
            <person name="Wang J."/>
            <person name="Kuratani S."/>
            <person name="Yin Y."/>
            <person name="Aken B."/>
            <person name="Zhang G."/>
            <person name="Irie N."/>
        </authorList>
    </citation>
    <scope>NUCLEOTIDE SEQUENCE [LARGE SCALE GENOMIC DNA]</scope>
</reference>
<dbReference type="Pfam" id="PF05361">
    <property type="entry name" value="PP1_inhibitor"/>
    <property type="match status" value="1"/>
</dbReference>
<gene>
    <name evidence="5" type="ORF">UY3_10525</name>
</gene>
<keyword evidence="2" id="KW-0597">Phosphoprotein</keyword>
<dbReference type="STRING" id="8469.M7BJZ3"/>
<evidence type="ECO:0000313" key="6">
    <source>
        <dbReference type="Proteomes" id="UP000031443"/>
    </source>
</evidence>
<proteinExistence type="inferred from homology"/>
<dbReference type="GO" id="GO:0005737">
    <property type="term" value="C:cytoplasm"/>
    <property type="evidence" value="ECO:0007669"/>
    <property type="project" value="InterPro"/>
</dbReference>
<dbReference type="InterPro" id="IPR008025">
    <property type="entry name" value="CPI-17"/>
</dbReference>
<dbReference type="AlphaFoldDB" id="M7BJZ3"/>
<sequence>MAANRVGRGSLARSPGSPRAEPACSPEIQKRQARVTVKYDRQELQRRLDTEKWIDGRLEELYRGREAEMPEEVNIDELLELDADGARAAQLQGIPEVVSQQHAGLRAGAAPQAAGAPEAAGPAAAQPGAPGASVTPAQGGTPAALGSGSFLQTNGTSEAPQIQPGAGGCSAEPPDATAGAPAAGGGTGLAVHRAQPRPPHSHHSPLDSIPLLWPMTGPCVNL</sequence>
<dbReference type="PANTHER" id="PTHR16188">
    <property type="entry name" value="PROTEIN PHOSPHATASE 1 INHIBITOR POTENTIATED BY PROTEIN KINASE C"/>
    <property type="match status" value="1"/>
</dbReference>
<dbReference type="Gene3D" id="1.10.150.220">
    <property type="entry name" value="CPI-17"/>
    <property type="match status" value="1"/>
</dbReference>
<evidence type="ECO:0000256" key="2">
    <source>
        <dbReference type="ARBA" id="ARBA00022553"/>
    </source>
</evidence>
<evidence type="ECO:0000256" key="3">
    <source>
        <dbReference type="ARBA" id="ARBA00023272"/>
    </source>
</evidence>
<evidence type="ECO:0000256" key="4">
    <source>
        <dbReference type="SAM" id="MobiDB-lite"/>
    </source>
</evidence>
<dbReference type="InterPro" id="IPR036658">
    <property type="entry name" value="CPI-17_sf"/>
</dbReference>
<feature type="region of interest" description="Disordered" evidence="4">
    <location>
        <begin position="1"/>
        <end position="29"/>
    </location>
</feature>
<dbReference type="PANTHER" id="PTHR16188:SF4">
    <property type="entry name" value="PROTEIN PHOSPHATASE 1 REGULATORY SUBUNIT 14A"/>
    <property type="match status" value="1"/>
</dbReference>